<dbReference type="EMBL" id="CALNXI010000511">
    <property type="protein sequence ID" value="CAH3028434.1"/>
    <property type="molecule type" value="Genomic_DNA"/>
</dbReference>
<evidence type="ECO:0000256" key="6">
    <source>
        <dbReference type="ARBA" id="ARBA00024357"/>
    </source>
</evidence>
<comment type="caution">
    <text evidence="13">The sequence shown here is derived from an EMBL/GenBank/DDBJ whole genome shotgun (WGS) entry which is preliminary data.</text>
</comment>
<evidence type="ECO:0000256" key="3">
    <source>
        <dbReference type="ARBA" id="ARBA00022806"/>
    </source>
</evidence>
<feature type="region of interest" description="Disordered" evidence="10">
    <location>
        <begin position="82"/>
        <end position="104"/>
    </location>
</feature>
<feature type="compositionally biased region" description="Basic residues" evidence="10">
    <location>
        <begin position="47"/>
        <end position="58"/>
    </location>
</feature>
<dbReference type="EC" id="3.6.4.13" evidence="9"/>
<protein>
    <recommendedName>
        <fullName evidence="9">ATP-dependent RNA helicase</fullName>
        <ecNumber evidence="9">3.6.4.13</ecNumber>
    </recommendedName>
</protein>
<dbReference type="PROSITE" id="PS51194">
    <property type="entry name" value="HELICASE_CTER"/>
    <property type="match status" value="1"/>
</dbReference>
<comment type="similarity">
    <text evidence="6">Belongs to the DEAD box helicase family. DDX18/HAS1 subfamily.</text>
</comment>
<proteinExistence type="inferred from homology"/>
<dbReference type="PANTHER" id="PTHR24031">
    <property type="entry name" value="RNA HELICASE"/>
    <property type="match status" value="1"/>
</dbReference>
<dbReference type="InterPro" id="IPR001650">
    <property type="entry name" value="Helicase_C-like"/>
</dbReference>
<sequence>MKYLPLEEDVATKLHELMMDVQLKRKKRKLLKRKLGPIDGAIDKGPKAKKQKGTKKSRGKLEEIVNKVEQVMIFSESFNVGTKSTRISDGDSLEPATKKKRTSYESVSLPEDVTVPGSKEFKSLEGFVSDKTLNAISDMGFTTMMEIQHKSIVPLLKGRDLLGAARTGSGKTLAFLIPAVELLYKLSFKPRNGTGVIIISPTRELSLQTYGVARDLLKYHSHTFGIVMGGANRKGEAERLQKGVNLLIATPGRLLDHLQNTQGFIFKNLQCLIIDEADRILEIGFEEEMKQIVRLLPVRRQTVLFSATQTRNVEDLARVSLKKSPLYVGVDDDRETSTVEGLEQGYIVVPSEKRFLVLFTFLKKNRNKKVMVFFSSCNSVKYHYELLNYIDLPVAHIHGKQKQQKRTTTFFEFCNASSGTLLCTDVAARGLDIPEVDWIVQFDPPDDPKEYIHRVGRTARGNEGRGHALLLLLPEELAFLRYLKQAKVPLNEYDFSASKIYNIQSQLEKLIEKNYYLHKSAREAYRSYLQAYASHQHKNIFNVNALDLQRVAPAFGFTVPPRVNLKETSTAAKASEYRNGAEVEGLAPDTEVLNYNKNLRYLTKRRKRMQDSSADEAGVEVDNRV</sequence>
<keyword evidence="14" id="KW-1185">Reference proteome</keyword>
<keyword evidence="3 8" id="KW-0347">Helicase</keyword>
<organism evidence="13 14">
    <name type="scientific">Porites evermanni</name>
    <dbReference type="NCBI Taxonomy" id="104178"/>
    <lineage>
        <taxon>Eukaryota</taxon>
        <taxon>Metazoa</taxon>
        <taxon>Cnidaria</taxon>
        <taxon>Anthozoa</taxon>
        <taxon>Hexacorallia</taxon>
        <taxon>Scleractinia</taxon>
        <taxon>Fungiina</taxon>
        <taxon>Poritidae</taxon>
        <taxon>Porites</taxon>
    </lineage>
</organism>
<feature type="domain" description="Helicase ATP-binding" evidence="11">
    <location>
        <begin position="152"/>
        <end position="327"/>
    </location>
</feature>
<dbReference type="SMART" id="SM01178">
    <property type="entry name" value="DUF4217"/>
    <property type="match status" value="1"/>
</dbReference>
<evidence type="ECO:0000259" key="12">
    <source>
        <dbReference type="PROSITE" id="PS51194"/>
    </source>
</evidence>
<keyword evidence="2 8" id="KW-0378">Hydrolase</keyword>
<evidence type="ECO:0000256" key="7">
    <source>
        <dbReference type="ARBA" id="ARBA00047984"/>
    </source>
</evidence>
<dbReference type="InterPro" id="IPR014001">
    <property type="entry name" value="Helicase_ATP-bd"/>
</dbReference>
<evidence type="ECO:0000256" key="2">
    <source>
        <dbReference type="ARBA" id="ARBA00022801"/>
    </source>
</evidence>
<dbReference type="Pfam" id="PF00271">
    <property type="entry name" value="Helicase_C"/>
    <property type="match status" value="1"/>
</dbReference>
<feature type="region of interest" description="Disordered" evidence="10">
    <location>
        <begin position="606"/>
        <end position="625"/>
    </location>
</feature>
<dbReference type="InterPro" id="IPR025313">
    <property type="entry name" value="SPB4-like_CTE"/>
</dbReference>
<dbReference type="Proteomes" id="UP001159427">
    <property type="component" value="Unassembled WGS sequence"/>
</dbReference>
<dbReference type="SUPFAM" id="SSF52540">
    <property type="entry name" value="P-loop containing nucleoside triphosphate hydrolases"/>
    <property type="match status" value="1"/>
</dbReference>
<evidence type="ECO:0000313" key="14">
    <source>
        <dbReference type="Proteomes" id="UP001159427"/>
    </source>
</evidence>
<dbReference type="PROSITE" id="PS00039">
    <property type="entry name" value="DEAD_ATP_HELICASE"/>
    <property type="match status" value="1"/>
</dbReference>
<dbReference type="InterPro" id="IPR011545">
    <property type="entry name" value="DEAD/DEAH_box_helicase_dom"/>
</dbReference>
<accession>A0ABN8MGT8</accession>
<dbReference type="SMART" id="SM00490">
    <property type="entry name" value="HELICc"/>
    <property type="match status" value="1"/>
</dbReference>
<feature type="region of interest" description="Disordered" evidence="10">
    <location>
        <begin position="37"/>
        <end position="59"/>
    </location>
</feature>
<dbReference type="InterPro" id="IPR044773">
    <property type="entry name" value="DDX18/Has1_DEADc"/>
</dbReference>
<dbReference type="Pfam" id="PF00270">
    <property type="entry name" value="DEAD"/>
    <property type="match status" value="1"/>
</dbReference>
<evidence type="ECO:0000259" key="11">
    <source>
        <dbReference type="PROSITE" id="PS51192"/>
    </source>
</evidence>
<evidence type="ECO:0000256" key="1">
    <source>
        <dbReference type="ARBA" id="ARBA00022741"/>
    </source>
</evidence>
<evidence type="ECO:0000256" key="8">
    <source>
        <dbReference type="RuleBase" id="RU000492"/>
    </source>
</evidence>
<keyword evidence="5 9" id="KW-0694">RNA-binding</keyword>
<dbReference type="InterPro" id="IPR000629">
    <property type="entry name" value="RNA-helicase_DEAD-box_CS"/>
</dbReference>
<gene>
    <name evidence="13" type="ORF">PEVE_00034109</name>
</gene>
<evidence type="ECO:0000256" key="10">
    <source>
        <dbReference type="SAM" id="MobiDB-lite"/>
    </source>
</evidence>
<name>A0ABN8MGT8_9CNID</name>
<dbReference type="Gene3D" id="3.40.50.300">
    <property type="entry name" value="P-loop containing nucleotide triphosphate hydrolases"/>
    <property type="match status" value="2"/>
</dbReference>
<dbReference type="PROSITE" id="PS51192">
    <property type="entry name" value="HELICASE_ATP_BIND_1"/>
    <property type="match status" value="1"/>
</dbReference>
<keyword evidence="1 8" id="KW-0547">Nucleotide-binding</keyword>
<reference evidence="13 14" key="1">
    <citation type="submission" date="2022-05" db="EMBL/GenBank/DDBJ databases">
        <authorList>
            <consortium name="Genoscope - CEA"/>
            <person name="William W."/>
        </authorList>
    </citation>
    <scope>NUCLEOTIDE SEQUENCE [LARGE SCALE GENOMIC DNA]</scope>
</reference>
<dbReference type="SMART" id="SM00487">
    <property type="entry name" value="DEXDc"/>
    <property type="match status" value="1"/>
</dbReference>
<evidence type="ECO:0000256" key="4">
    <source>
        <dbReference type="ARBA" id="ARBA00022840"/>
    </source>
</evidence>
<comment type="domain">
    <text evidence="9">The Q motif is unique to and characteristic of the DEAD box family of RNA helicases and controls ATP binding and hydrolysis.</text>
</comment>
<dbReference type="CDD" id="cd17942">
    <property type="entry name" value="DEADc_DDX18"/>
    <property type="match status" value="1"/>
</dbReference>
<dbReference type="CDD" id="cd18787">
    <property type="entry name" value="SF2_C_DEAD"/>
    <property type="match status" value="1"/>
</dbReference>
<evidence type="ECO:0000313" key="13">
    <source>
        <dbReference type="EMBL" id="CAH3028434.1"/>
    </source>
</evidence>
<evidence type="ECO:0000256" key="5">
    <source>
        <dbReference type="ARBA" id="ARBA00022884"/>
    </source>
</evidence>
<dbReference type="Pfam" id="PF13959">
    <property type="entry name" value="CTE_SPB4"/>
    <property type="match status" value="1"/>
</dbReference>
<evidence type="ECO:0000256" key="9">
    <source>
        <dbReference type="RuleBase" id="RU365068"/>
    </source>
</evidence>
<dbReference type="InterPro" id="IPR027417">
    <property type="entry name" value="P-loop_NTPase"/>
</dbReference>
<comment type="function">
    <text evidence="9">RNA helicase.</text>
</comment>
<feature type="domain" description="Helicase C-terminal" evidence="12">
    <location>
        <begin position="341"/>
        <end position="511"/>
    </location>
</feature>
<comment type="catalytic activity">
    <reaction evidence="7 9">
        <text>ATP + H2O = ADP + phosphate + H(+)</text>
        <dbReference type="Rhea" id="RHEA:13065"/>
        <dbReference type="ChEBI" id="CHEBI:15377"/>
        <dbReference type="ChEBI" id="CHEBI:15378"/>
        <dbReference type="ChEBI" id="CHEBI:30616"/>
        <dbReference type="ChEBI" id="CHEBI:43474"/>
        <dbReference type="ChEBI" id="CHEBI:456216"/>
        <dbReference type="EC" id="3.6.4.13"/>
    </reaction>
</comment>
<keyword evidence="4 8" id="KW-0067">ATP-binding</keyword>